<accession>A0A7X4RX51</accession>
<evidence type="ECO:0000313" key="2">
    <source>
        <dbReference type="EMBL" id="MZI96127.1"/>
    </source>
</evidence>
<evidence type="ECO:0000259" key="1">
    <source>
        <dbReference type="Pfam" id="PF04765"/>
    </source>
</evidence>
<reference evidence="2 3" key="1">
    <citation type="submission" date="2019-10" db="EMBL/GenBank/DDBJ databases">
        <title>Vibrio sp. nov. isolated from a shrimp pond.</title>
        <authorList>
            <person name="Gomez-Gil B."/>
            <person name="Enciso-Ibarra J."/>
            <person name="Enciso-Ibarra K."/>
            <person name="Bolan-Mejia C."/>
        </authorList>
    </citation>
    <scope>NUCLEOTIDE SEQUENCE [LARGE SCALE GENOMIC DNA]</scope>
    <source>
        <strain evidence="2 3">CAIM 722</strain>
    </source>
</reference>
<dbReference type="RefSeq" id="WP_161158619.1">
    <property type="nucleotide sequence ID" value="NZ_WEKT01000102.1"/>
</dbReference>
<sequence>MKKVVYTVLSGGYDKIHPVSFIDKDTDYIIISDEDISIPVGWKLIIKPKMDNSLIFNRYYKLNPHIVFKNHDISLYIDSNIEILSSLTNLFEKMGKNDDKHIALYEHSVARDVYMEAKTVKSLGYSIFYKVNRQMNRYRKEGYHELFLKEANILLRRHNDEVMIKTSNTWWSEFISGVHRDQLSFSYACRKNKCEVLNLGKHDARFVHDYFMYHEHMKKNKSRNLFYRYINKLAKIFKIDS</sequence>
<dbReference type="Pfam" id="PF04765">
    <property type="entry name" value="TOD1_MUCI70"/>
    <property type="match status" value="1"/>
</dbReference>
<protein>
    <submittedName>
        <fullName evidence="2">DUF616 domain-containing protein</fullName>
    </submittedName>
</protein>
<dbReference type="InterPro" id="IPR048354">
    <property type="entry name" value="TOD1_MUCI70_glycTrfase_dom"/>
</dbReference>
<comment type="caution">
    <text evidence="2">The sequence shown here is derived from an EMBL/GenBank/DDBJ whole genome shotgun (WGS) entry which is preliminary data.</text>
</comment>
<gene>
    <name evidence="2" type="ORF">F9817_23365</name>
</gene>
<dbReference type="EMBL" id="WEKT01000102">
    <property type="protein sequence ID" value="MZI96127.1"/>
    <property type="molecule type" value="Genomic_DNA"/>
</dbReference>
<name>A0A7X4RX51_9VIBR</name>
<dbReference type="Proteomes" id="UP000462621">
    <property type="component" value="Unassembled WGS sequence"/>
</dbReference>
<organism evidence="2 3">
    <name type="scientific">Vibrio eleionomae</name>
    <dbReference type="NCBI Taxonomy" id="2653505"/>
    <lineage>
        <taxon>Bacteria</taxon>
        <taxon>Pseudomonadati</taxon>
        <taxon>Pseudomonadota</taxon>
        <taxon>Gammaproteobacteria</taxon>
        <taxon>Vibrionales</taxon>
        <taxon>Vibrionaceae</taxon>
        <taxon>Vibrio</taxon>
    </lineage>
</organism>
<keyword evidence="3" id="KW-1185">Reference proteome</keyword>
<proteinExistence type="predicted"/>
<evidence type="ECO:0000313" key="3">
    <source>
        <dbReference type="Proteomes" id="UP000462621"/>
    </source>
</evidence>
<feature type="domain" description="TOD1/MUCI70 glycosyltransferase-like" evidence="1">
    <location>
        <begin position="59"/>
        <end position="193"/>
    </location>
</feature>
<dbReference type="AlphaFoldDB" id="A0A7X4RX51"/>